<evidence type="ECO:0000313" key="6">
    <source>
        <dbReference type="Proteomes" id="UP000597444"/>
    </source>
</evidence>
<evidence type="ECO:0000256" key="1">
    <source>
        <dbReference type="ARBA" id="ARBA00022603"/>
    </source>
</evidence>
<dbReference type="GO" id="GO:0032259">
    <property type="term" value="P:methylation"/>
    <property type="evidence" value="ECO:0007669"/>
    <property type="project" value="UniProtKB-KW"/>
</dbReference>
<keyword evidence="2" id="KW-0808">Transferase</keyword>
<evidence type="ECO:0000259" key="4">
    <source>
        <dbReference type="Pfam" id="PF13649"/>
    </source>
</evidence>
<dbReference type="Pfam" id="PF13649">
    <property type="entry name" value="Methyltransf_25"/>
    <property type="match status" value="1"/>
</dbReference>
<name>A0A8J3N1F4_9CHLR</name>
<dbReference type="Gene3D" id="3.40.50.150">
    <property type="entry name" value="Vaccinia Virus protein VP39"/>
    <property type="match status" value="1"/>
</dbReference>
<evidence type="ECO:0000256" key="2">
    <source>
        <dbReference type="ARBA" id="ARBA00022679"/>
    </source>
</evidence>
<keyword evidence="6" id="KW-1185">Reference proteome</keyword>
<reference evidence="5" key="1">
    <citation type="submission" date="2020-10" db="EMBL/GenBank/DDBJ databases">
        <title>Taxonomic study of unclassified bacteria belonging to the class Ktedonobacteria.</title>
        <authorList>
            <person name="Yabe S."/>
            <person name="Wang C.M."/>
            <person name="Zheng Y."/>
            <person name="Sakai Y."/>
            <person name="Cavaletti L."/>
            <person name="Monciardini P."/>
            <person name="Donadio S."/>
        </authorList>
    </citation>
    <scope>NUCLEOTIDE SEQUENCE</scope>
    <source>
        <strain evidence="5">ID150040</strain>
    </source>
</reference>
<dbReference type="Proteomes" id="UP000597444">
    <property type="component" value="Unassembled WGS sequence"/>
</dbReference>
<gene>
    <name evidence="5" type="ORF">KSF_039850</name>
</gene>
<dbReference type="GO" id="GO:0008168">
    <property type="term" value="F:methyltransferase activity"/>
    <property type="evidence" value="ECO:0007669"/>
    <property type="project" value="UniProtKB-KW"/>
</dbReference>
<accession>A0A8J3N1F4</accession>
<dbReference type="PANTHER" id="PTHR43464:SF19">
    <property type="entry name" value="UBIQUINONE BIOSYNTHESIS O-METHYLTRANSFERASE, MITOCHONDRIAL"/>
    <property type="match status" value="1"/>
</dbReference>
<feature type="domain" description="Methyltransferase" evidence="4">
    <location>
        <begin position="53"/>
        <end position="147"/>
    </location>
</feature>
<sequence>MLRSQQEGFEQLYQGQDAPEIGLLHEGLPAWEVGYPQPAFQQLVQQEKIKGPILDIGCGTGDATLYLAEQGYEAWGVDFSPTAIQLAREKAAQRAVQATFHVGDALNLQALSSRFETIIDSGLFHTFSDEMRQPFVESLESVLRKGGHYYLLCFNDQPPLPVKFPRSISQQEIYETFQTGWHVQDIQPTLFIIRPFPAGLPAWIATLVYTG</sequence>
<protein>
    <submittedName>
        <fullName evidence="5">SAM-dependent methyltransferase</fullName>
    </submittedName>
</protein>
<proteinExistence type="predicted"/>
<keyword evidence="1 5" id="KW-0489">Methyltransferase</keyword>
<evidence type="ECO:0000256" key="3">
    <source>
        <dbReference type="ARBA" id="ARBA00022691"/>
    </source>
</evidence>
<dbReference type="InterPro" id="IPR029063">
    <property type="entry name" value="SAM-dependent_MTases_sf"/>
</dbReference>
<dbReference type="EMBL" id="BNJK01000001">
    <property type="protein sequence ID" value="GHO93937.1"/>
    <property type="molecule type" value="Genomic_DNA"/>
</dbReference>
<dbReference type="InterPro" id="IPR041698">
    <property type="entry name" value="Methyltransf_25"/>
</dbReference>
<dbReference type="CDD" id="cd02440">
    <property type="entry name" value="AdoMet_MTases"/>
    <property type="match status" value="1"/>
</dbReference>
<dbReference type="RefSeq" id="WP_220204703.1">
    <property type="nucleotide sequence ID" value="NZ_BNJK01000001.1"/>
</dbReference>
<organism evidence="5 6">
    <name type="scientific">Reticulibacter mediterranei</name>
    <dbReference type="NCBI Taxonomy" id="2778369"/>
    <lineage>
        <taxon>Bacteria</taxon>
        <taxon>Bacillati</taxon>
        <taxon>Chloroflexota</taxon>
        <taxon>Ktedonobacteria</taxon>
        <taxon>Ktedonobacterales</taxon>
        <taxon>Reticulibacteraceae</taxon>
        <taxon>Reticulibacter</taxon>
    </lineage>
</organism>
<dbReference type="SUPFAM" id="SSF53335">
    <property type="entry name" value="S-adenosyl-L-methionine-dependent methyltransferases"/>
    <property type="match status" value="1"/>
</dbReference>
<dbReference type="AlphaFoldDB" id="A0A8J3N1F4"/>
<evidence type="ECO:0000313" key="5">
    <source>
        <dbReference type="EMBL" id="GHO93937.1"/>
    </source>
</evidence>
<comment type="caution">
    <text evidence="5">The sequence shown here is derived from an EMBL/GenBank/DDBJ whole genome shotgun (WGS) entry which is preliminary data.</text>
</comment>
<keyword evidence="3" id="KW-0949">S-adenosyl-L-methionine</keyword>
<dbReference type="PANTHER" id="PTHR43464">
    <property type="entry name" value="METHYLTRANSFERASE"/>
    <property type="match status" value="1"/>
</dbReference>